<organism evidence="5 6">
    <name type="scientific">Seminavis robusta</name>
    <dbReference type="NCBI Taxonomy" id="568900"/>
    <lineage>
        <taxon>Eukaryota</taxon>
        <taxon>Sar</taxon>
        <taxon>Stramenopiles</taxon>
        <taxon>Ochrophyta</taxon>
        <taxon>Bacillariophyta</taxon>
        <taxon>Bacillariophyceae</taxon>
        <taxon>Bacillariophycidae</taxon>
        <taxon>Naviculales</taxon>
        <taxon>Naviculaceae</taxon>
        <taxon>Seminavis</taxon>
    </lineage>
</organism>
<keyword evidence="6" id="KW-1185">Reference proteome</keyword>
<dbReference type="PANTHER" id="PTHR30085">
    <property type="entry name" value="AMINO ACID ABC TRANSPORTER PERMEASE"/>
    <property type="match status" value="1"/>
</dbReference>
<accession>A0A9N8DXE0</accession>
<protein>
    <submittedName>
        <fullName evidence="5">Extracellular solute-binding protein</fullName>
    </submittedName>
</protein>
<evidence type="ECO:0000256" key="2">
    <source>
        <dbReference type="ARBA" id="ARBA00022448"/>
    </source>
</evidence>
<gene>
    <name evidence="5" type="ORF">SEMRO_441_G143660.1</name>
</gene>
<name>A0A9N8DXE0_9STRA</name>
<evidence type="ECO:0000256" key="4">
    <source>
        <dbReference type="SAM" id="MobiDB-lite"/>
    </source>
</evidence>
<feature type="compositionally biased region" description="Polar residues" evidence="4">
    <location>
        <begin position="261"/>
        <end position="286"/>
    </location>
</feature>
<keyword evidence="2" id="KW-0813">Transport</keyword>
<comment type="similarity">
    <text evidence="1">Belongs to the bacterial solute-binding protein 3 family.</text>
</comment>
<dbReference type="EMBL" id="CAICTM010000440">
    <property type="protein sequence ID" value="CAB9510546.1"/>
    <property type="molecule type" value="Genomic_DNA"/>
</dbReference>
<keyword evidence="3" id="KW-0732">Signal</keyword>
<sequence>MTDRDGAEQLPGNDADNLCQGIDEQQKRILRHILNDDLSDNETEDLVQEPDEQQKRIVGHVLGDFEASESMAGEEDRTQCEEKDQGGDFAQKTRPTADNGSLPCGGADFSAAGCGGSPEPMGAPRLSRGDTRHPVQQSRPGAYQMAGTAMAGTASSMSRAVTTDSTSTNSSSPPETAIQAHLVTANESPSSTRTASVENATNRERRRQSRNQSPLVEGKPVEEDWKIPQELSLVCILLLVSVVVLLSVGLTGGFDGETTFHNGAEDSNSTAVGSKTEQHGGNQSNLDGHEKCSNSPLYYDKHLSTFAQIRKRGVLKAGFPLDIVKYPYLTKAIAAGILGPAAPVDFIQIDKFTDHFNYVDSGAVDIVLTGVTHNMQRDVLWPFSFSIPFSFDGIRTAGIPFYVQCAEDGLRHLDECSGLRMCVAGNTTHYAAIREHLPRKHIVLAELGMEIMFRFIEGECNVLVNEGALIQESFLRSLSVNGTKYTGDYAIGNTYFTREPFVAVTRKDDPEFSDFVNAILMGLMAAEKDNITQATSHLMPETSLFGDDYKYMFQDSVAVGGNLAEAFHHNFGIYPRSPFDTINNGTSGLLFAHPFGDISSNTNPFGCNTSDKPSLGLAFDNVVQRGKFRCGVDTSKPGFATPSENQSYSGMDVDYCKALAAGLFQGDEAAVEFVEVEDETDGYALLASNEIDILAGVTWTLQNDVKEPTTNQGYSFSIPYFYGYSPNHDNFCLATRQDDPDWSRFVYWIVMSTFYAEEHGIGHQNSSLMPEVFVYGPKMNRVFRDAILAVGSYAEIYERNVEALMPRSGRNFLNGLSKPGPQHYVRPDFLV</sequence>
<evidence type="ECO:0000256" key="3">
    <source>
        <dbReference type="ARBA" id="ARBA00022729"/>
    </source>
</evidence>
<feature type="region of interest" description="Disordered" evidence="4">
    <location>
        <begin position="66"/>
        <end position="220"/>
    </location>
</feature>
<proteinExistence type="inferred from homology"/>
<dbReference type="Gene3D" id="3.40.190.10">
    <property type="entry name" value="Periplasmic binding protein-like II"/>
    <property type="match status" value="3"/>
</dbReference>
<dbReference type="OrthoDB" id="10056896at2759"/>
<dbReference type="InterPro" id="IPR051455">
    <property type="entry name" value="Bact_solute-bind_prot3"/>
</dbReference>
<evidence type="ECO:0000313" key="5">
    <source>
        <dbReference type="EMBL" id="CAB9510546.1"/>
    </source>
</evidence>
<evidence type="ECO:0000313" key="6">
    <source>
        <dbReference type="Proteomes" id="UP001153069"/>
    </source>
</evidence>
<feature type="compositionally biased region" description="Polar residues" evidence="4">
    <location>
        <begin position="185"/>
        <end position="200"/>
    </location>
</feature>
<evidence type="ECO:0000256" key="1">
    <source>
        <dbReference type="ARBA" id="ARBA00010333"/>
    </source>
</evidence>
<feature type="compositionally biased region" description="Basic and acidic residues" evidence="4">
    <location>
        <begin position="74"/>
        <end position="86"/>
    </location>
</feature>
<feature type="region of interest" description="Disordered" evidence="4">
    <location>
        <begin position="1"/>
        <end position="21"/>
    </location>
</feature>
<dbReference type="SUPFAM" id="SSF53850">
    <property type="entry name" value="Periplasmic binding protein-like II"/>
    <property type="match status" value="2"/>
</dbReference>
<feature type="region of interest" description="Disordered" evidence="4">
    <location>
        <begin position="261"/>
        <end position="287"/>
    </location>
</feature>
<dbReference type="PANTHER" id="PTHR30085:SF6">
    <property type="entry name" value="ABC TRANSPORTER GLUTAMINE-BINDING PROTEIN GLNH"/>
    <property type="match status" value="1"/>
</dbReference>
<dbReference type="AlphaFoldDB" id="A0A9N8DXE0"/>
<dbReference type="Proteomes" id="UP001153069">
    <property type="component" value="Unassembled WGS sequence"/>
</dbReference>
<dbReference type="GO" id="GO:0006865">
    <property type="term" value="P:amino acid transport"/>
    <property type="evidence" value="ECO:0007669"/>
    <property type="project" value="TreeGrafter"/>
</dbReference>
<feature type="compositionally biased region" description="Low complexity" evidence="4">
    <location>
        <begin position="162"/>
        <end position="176"/>
    </location>
</feature>
<comment type="caution">
    <text evidence="5">The sequence shown here is derived from an EMBL/GenBank/DDBJ whole genome shotgun (WGS) entry which is preliminary data.</text>
</comment>
<reference evidence="5" key="1">
    <citation type="submission" date="2020-06" db="EMBL/GenBank/DDBJ databases">
        <authorList>
            <consortium name="Plant Systems Biology data submission"/>
        </authorList>
    </citation>
    <scope>NUCLEOTIDE SEQUENCE</scope>
    <source>
        <strain evidence="5">D6</strain>
    </source>
</reference>